<dbReference type="EMBL" id="JARQBI010000024">
    <property type="protein sequence ID" value="MDT2797428.1"/>
    <property type="molecule type" value="Genomic_DNA"/>
</dbReference>
<keyword evidence="2 6" id="KW-0812">Transmembrane</keyword>
<dbReference type="Proteomes" id="UP001255696">
    <property type="component" value="Unassembled WGS sequence"/>
</dbReference>
<accession>A0AAW8TQT9</accession>
<feature type="transmembrane region" description="Helical" evidence="6">
    <location>
        <begin position="77"/>
        <end position="94"/>
    </location>
</feature>
<feature type="transmembrane region" description="Helical" evidence="6">
    <location>
        <begin position="20"/>
        <end position="40"/>
    </location>
</feature>
<dbReference type="RefSeq" id="WP_311898193.1">
    <property type="nucleotide sequence ID" value="NZ_JARQBI010000024.1"/>
</dbReference>
<dbReference type="Pfam" id="PF05105">
    <property type="entry name" value="Phage_holin_4_1"/>
    <property type="match status" value="1"/>
</dbReference>
<reference evidence="7" key="1">
    <citation type="submission" date="2023-03" db="EMBL/GenBank/DDBJ databases">
        <authorList>
            <person name="Shen W."/>
            <person name="Cai J."/>
        </authorList>
    </citation>
    <scope>NUCLEOTIDE SEQUENCE</scope>
    <source>
        <strain evidence="7">B245-2</strain>
    </source>
</reference>
<dbReference type="NCBIfam" id="TIGR01593">
    <property type="entry name" value="holin_tox_secr"/>
    <property type="match status" value="1"/>
</dbReference>
<comment type="similarity">
    <text evidence="5">Belongs to the bacteriophage holin family. Cp-1 holin subfamily.</text>
</comment>
<evidence type="ECO:0000256" key="1">
    <source>
        <dbReference type="ARBA" id="ARBA00004141"/>
    </source>
</evidence>
<proteinExistence type="inferred from homology"/>
<evidence type="ECO:0000256" key="5">
    <source>
        <dbReference type="ARBA" id="ARBA00023600"/>
    </source>
</evidence>
<evidence type="ECO:0000256" key="3">
    <source>
        <dbReference type="ARBA" id="ARBA00022989"/>
    </source>
</evidence>
<dbReference type="InterPro" id="IPR006480">
    <property type="entry name" value="Phage_holin_4_1"/>
</dbReference>
<evidence type="ECO:0000313" key="8">
    <source>
        <dbReference type="Proteomes" id="UP001255696"/>
    </source>
</evidence>
<dbReference type="GO" id="GO:0016020">
    <property type="term" value="C:membrane"/>
    <property type="evidence" value="ECO:0007669"/>
    <property type="project" value="UniProtKB-SubCell"/>
</dbReference>
<dbReference type="AlphaFoldDB" id="A0AAW8TQT9"/>
<organism evidence="7 8">
    <name type="scientific">Enterococcus cecorum</name>
    <dbReference type="NCBI Taxonomy" id="44008"/>
    <lineage>
        <taxon>Bacteria</taxon>
        <taxon>Bacillati</taxon>
        <taxon>Bacillota</taxon>
        <taxon>Bacilli</taxon>
        <taxon>Lactobacillales</taxon>
        <taxon>Enterococcaceae</taxon>
        <taxon>Enterococcus</taxon>
    </lineage>
</organism>
<feature type="transmembrane region" description="Helical" evidence="6">
    <location>
        <begin position="52"/>
        <end position="71"/>
    </location>
</feature>
<protein>
    <submittedName>
        <fullName evidence="7">Phage holin family protein</fullName>
    </submittedName>
</protein>
<name>A0AAW8TQT9_9ENTE</name>
<keyword evidence="4 6" id="KW-0472">Membrane</keyword>
<comment type="subcellular location">
    <subcellularLocation>
        <location evidence="1">Membrane</location>
        <topology evidence="1">Multi-pass membrane protein</topology>
    </subcellularLocation>
</comment>
<evidence type="ECO:0000313" key="7">
    <source>
        <dbReference type="EMBL" id="MDT2797428.1"/>
    </source>
</evidence>
<gene>
    <name evidence="7" type="ORF">P7H47_09285</name>
</gene>
<feature type="non-terminal residue" evidence="7">
    <location>
        <position position="117"/>
    </location>
</feature>
<comment type="caution">
    <text evidence="7">The sequence shown here is derived from an EMBL/GenBank/DDBJ whole genome shotgun (WGS) entry which is preliminary data.</text>
</comment>
<evidence type="ECO:0000256" key="6">
    <source>
        <dbReference type="SAM" id="Phobius"/>
    </source>
</evidence>
<sequence>MMIIDNLKLLAEFRHLVDNAFIQILVVVVLFDILTGMVKGLKGKQGNSTKGLLGLIKHLLVVILIITAYPYFSLLGLQPYANAFVLFYIASYAISITENLGQMGVPIPSFVKERIEK</sequence>
<evidence type="ECO:0000256" key="2">
    <source>
        <dbReference type="ARBA" id="ARBA00022692"/>
    </source>
</evidence>
<evidence type="ECO:0000256" key="4">
    <source>
        <dbReference type="ARBA" id="ARBA00023136"/>
    </source>
</evidence>
<keyword evidence="3 6" id="KW-1133">Transmembrane helix</keyword>